<dbReference type="OrthoDB" id="3350619at2759"/>
<protein>
    <recommendedName>
        <fullName evidence="5">Ubiquitin 3 binding protein But2 C-terminal domain-containing protein</fullName>
    </recommendedName>
</protein>
<feature type="transmembrane region" description="Helical" evidence="2">
    <location>
        <begin position="51"/>
        <end position="72"/>
    </location>
</feature>
<feature type="region of interest" description="Disordered" evidence="1">
    <location>
        <begin position="1"/>
        <end position="26"/>
    </location>
</feature>
<dbReference type="AlphaFoldDB" id="A0A8H6TKC2"/>
<reference evidence="3" key="1">
    <citation type="submission" date="2020-05" db="EMBL/GenBank/DDBJ databases">
        <title>Mycena genomes resolve the evolution of fungal bioluminescence.</title>
        <authorList>
            <person name="Tsai I.J."/>
        </authorList>
    </citation>
    <scope>NUCLEOTIDE SEQUENCE</scope>
    <source>
        <strain evidence="3">110903Hualien_Pintung</strain>
    </source>
</reference>
<accession>A0A8H6TKC2</accession>
<evidence type="ECO:0000256" key="2">
    <source>
        <dbReference type="SAM" id="Phobius"/>
    </source>
</evidence>
<sequence length="287" mass="31589">MKHETSYPPSDSGSPYEDREDASLLGRGDGANVKRLGLNEKSSKLDLLGRTATLVVVLCTVVDLILVLYLGLHQRGLVAPTPPSVVSEEDLEVQMPYINLAQLYAEKPHLKTNIAPIVTHSRAFVQIDQAHPDKVLPPYAPLRPLSEGLVPEYDRRLILTDTISTVAQFRVADFGMESCALRVTILEDSKDTLIGPGEPATIDVYKLPVLKKMKMHNLSYATRPQGATFFGTMTLAFNSSYELPAYPCKSGTHETFEFRCSQPGCNIEVTGIGGKAFGLYMVQYQTI</sequence>
<organism evidence="3 4">
    <name type="scientific">Mycena chlorophos</name>
    <name type="common">Agaric fungus</name>
    <name type="synonym">Agaricus chlorophos</name>
    <dbReference type="NCBI Taxonomy" id="658473"/>
    <lineage>
        <taxon>Eukaryota</taxon>
        <taxon>Fungi</taxon>
        <taxon>Dikarya</taxon>
        <taxon>Basidiomycota</taxon>
        <taxon>Agaricomycotina</taxon>
        <taxon>Agaricomycetes</taxon>
        <taxon>Agaricomycetidae</taxon>
        <taxon>Agaricales</taxon>
        <taxon>Marasmiineae</taxon>
        <taxon>Mycenaceae</taxon>
        <taxon>Mycena</taxon>
    </lineage>
</organism>
<evidence type="ECO:0000256" key="1">
    <source>
        <dbReference type="SAM" id="MobiDB-lite"/>
    </source>
</evidence>
<keyword evidence="2" id="KW-0812">Transmembrane</keyword>
<evidence type="ECO:0008006" key="5">
    <source>
        <dbReference type="Google" id="ProtNLM"/>
    </source>
</evidence>
<dbReference type="EMBL" id="JACAZE010000004">
    <property type="protein sequence ID" value="KAF7318292.1"/>
    <property type="molecule type" value="Genomic_DNA"/>
</dbReference>
<proteinExistence type="predicted"/>
<keyword evidence="4" id="KW-1185">Reference proteome</keyword>
<gene>
    <name evidence="3" type="ORF">HMN09_00337900</name>
</gene>
<evidence type="ECO:0000313" key="4">
    <source>
        <dbReference type="Proteomes" id="UP000613580"/>
    </source>
</evidence>
<comment type="caution">
    <text evidence="3">The sequence shown here is derived from an EMBL/GenBank/DDBJ whole genome shotgun (WGS) entry which is preliminary data.</text>
</comment>
<evidence type="ECO:0000313" key="3">
    <source>
        <dbReference type="EMBL" id="KAF7318292.1"/>
    </source>
</evidence>
<dbReference type="Proteomes" id="UP000613580">
    <property type="component" value="Unassembled WGS sequence"/>
</dbReference>
<keyword evidence="2" id="KW-1133">Transmembrane helix</keyword>
<keyword evidence="2" id="KW-0472">Membrane</keyword>
<name>A0A8H6TKC2_MYCCL</name>